<dbReference type="EMBL" id="JABSTU010000005">
    <property type="protein sequence ID" value="KAH8030079.1"/>
    <property type="molecule type" value="Genomic_DNA"/>
</dbReference>
<keyword evidence="1" id="KW-0636">Prenylation</keyword>
<dbReference type="InterPro" id="IPR008734">
    <property type="entry name" value="PHK_A/B_su"/>
</dbReference>
<dbReference type="Pfam" id="PF00723">
    <property type="entry name" value="Glyco_hydro_15"/>
    <property type="match status" value="1"/>
</dbReference>
<reference evidence="3" key="2">
    <citation type="submission" date="2021-09" db="EMBL/GenBank/DDBJ databases">
        <authorList>
            <person name="Jia N."/>
            <person name="Wang J."/>
            <person name="Shi W."/>
            <person name="Du L."/>
            <person name="Sun Y."/>
            <person name="Zhan W."/>
            <person name="Jiang J."/>
            <person name="Wang Q."/>
            <person name="Zhang B."/>
            <person name="Ji P."/>
            <person name="Sakyi L.B."/>
            <person name="Cui X."/>
            <person name="Yuan T."/>
            <person name="Jiang B."/>
            <person name="Yang W."/>
            <person name="Lam T.T.-Y."/>
            <person name="Chang Q."/>
            <person name="Ding S."/>
            <person name="Wang X."/>
            <person name="Zhu J."/>
            <person name="Ruan X."/>
            <person name="Zhao L."/>
            <person name="Wei J."/>
            <person name="Que T."/>
            <person name="Du C."/>
            <person name="Cheng J."/>
            <person name="Dai P."/>
            <person name="Han X."/>
            <person name="Huang E."/>
            <person name="Gao Y."/>
            <person name="Liu J."/>
            <person name="Shao H."/>
            <person name="Ye R."/>
            <person name="Li L."/>
            <person name="Wei W."/>
            <person name="Wang X."/>
            <person name="Wang C."/>
            <person name="Huo Q."/>
            <person name="Li W."/>
            <person name="Guo W."/>
            <person name="Chen H."/>
            <person name="Chen S."/>
            <person name="Zhou L."/>
            <person name="Zhou L."/>
            <person name="Ni X."/>
            <person name="Tian J."/>
            <person name="Zhou Y."/>
            <person name="Sheng Y."/>
            <person name="Liu T."/>
            <person name="Pan Y."/>
            <person name="Xia L."/>
            <person name="Li J."/>
            <person name="Zhao F."/>
            <person name="Cao W."/>
        </authorList>
    </citation>
    <scope>NUCLEOTIDE SEQUENCE</scope>
    <source>
        <strain evidence="3">Rmic-2018</strain>
        <tissue evidence="3">Larvae</tissue>
    </source>
</reference>
<comment type="similarity">
    <text evidence="1">Belongs to the phosphorylase b kinase regulatory chain family.</text>
</comment>
<keyword evidence="1" id="KW-0119">Carbohydrate metabolism</keyword>
<dbReference type="Proteomes" id="UP000821866">
    <property type="component" value="Chromosome 3"/>
</dbReference>
<keyword evidence="1" id="KW-1003">Cell membrane</keyword>
<dbReference type="PANTHER" id="PTHR10749">
    <property type="entry name" value="PHOSPHORYLASE B KINASE REGULATORY SUBUNIT"/>
    <property type="match status" value="1"/>
</dbReference>
<keyword evidence="1" id="KW-0112">Calmodulin-binding</keyword>
<keyword evidence="1" id="KW-0472">Membrane</keyword>
<dbReference type="VEuPathDB" id="VectorBase:LOC119174300"/>
<comment type="pathway">
    <text evidence="1">Glycan biosynthesis; glycogen metabolism.</text>
</comment>
<keyword evidence="4" id="KW-1185">Reference proteome</keyword>
<gene>
    <name evidence="3" type="ORF">HPB51_006511</name>
</gene>
<dbReference type="PANTHER" id="PTHR10749:SF7">
    <property type="entry name" value="PHOSPHORYLASE B KINASE REGULATORY SUBUNIT ALPHA-RELATED"/>
    <property type="match status" value="1"/>
</dbReference>
<comment type="caution">
    <text evidence="3">The sequence shown here is derived from an EMBL/GenBank/DDBJ whole genome shotgun (WGS) entry which is preliminary data.</text>
</comment>
<evidence type="ECO:0000259" key="2">
    <source>
        <dbReference type="Pfam" id="PF00723"/>
    </source>
</evidence>
<keyword evidence="1" id="KW-0449">Lipoprotein</keyword>
<reference evidence="3" key="1">
    <citation type="journal article" date="2020" name="Cell">
        <title>Large-Scale Comparative Analyses of Tick Genomes Elucidate Their Genetic Diversity and Vector Capacities.</title>
        <authorList>
            <consortium name="Tick Genome and Microbiome Consortium (TIGMIC)"/>
            <person name="Jia N."/>
            <person name="Wang J."/>
            <person name="Shi W."/>
            <person name="Du L."/>
            <person name="Sun Y."/>
            <person name="Zhan W."/>
            <person name="Jiang J.F."/>
            <person name="Wang Q."/>
            <person name="Zhang B."/>
            <person name="Ji P."/>
            <person name="Bell-Sakyi L."/>
            <person name="Cui X.M."/>
            <person name="Yuan T.T."/>
            <person name="Jiang B.G."/>
            <person name="Yang W.F."/>
            <person name="Lam T.T."/>
            <person name="Chang Q.C."/>
            <person name="Ding S.J."/>
            <person name="Wang X.J."/>
            <person name="Zhu J.G."/>
            <person name="Ruan X.D."/>
            <person name="Zhao L."/>
            <person name="Wei J.T."/>
            <person name="Ye R.Z."/>
            <person name="Que T.C."/>
            <person name="Du C.H."/>
            <person name="Zhou Y.H."/>
            <person name="Cheng J.X."/>
            <person name="Dai P.F."/>
            <person name="Guo W.B."/>
            <person name="Han X.H."/>
            <person name="Huang E.J."/>
            <person name="Li L.F."/>
            <person name="Wei W."/>
            <person name="Gao Y.C."/>
            <person name="Liu J.Z."/>
            <person name="Shao H.Z."/>
            <person name="Wang X."/>
            <person name="Wang C.C."/>
            <person name="Yang T.C."/>
            <person name="Huo Q.B."/>
            <person name="Li W."/>
            <person name="Chen H.Y."/>
            <person name="Chen S.E."/>
            <person name="Zhou L.G."/>
            <person name="Ni X.B."/>
            <person name="Tian J.H."/>
            <person name="Sheng Y."/>
            <person name="Liu T."/>
            <person name="Pan Y.S."/>
            <person name="Xia L.Y."/>
            <person name="Li J."/>
            <person name="Zhao F."/>
            <person name="Cao W.C."/>
        </authorList>
    </citation>
    <scope>NUCLEOTIDE SEQUENCE</scope>
    <source>
        <strain evidence="3">Rmic-2018</strain>
    </source>
</reference>
<organism evidence="3 4">
    <name type="scientific">Rhipicephalus microplus</name>
    <name type="common">Cattle tick</name>
    <name type="synonym">Boophilus microplus</name>
    <dbReference type="NCBI Taxonomy" id="6941"/>
    <lineage>
        <taxon>Eukaryota</taxon>
        <taxon>Metazoa</taxon>
        <taxon>Ecdysozoa</taxon>
        <taxon>Arthropoda</taxon>
        <taxon>Chelicerata</taxon>
        <taxon>Arachnida</taxon>
        <taxon>Acari</taxon>
        <taxon>Parasitiformes</taxon>
        <taxon>Ixodida</taxon>
        <taxon>Ixodoidea</taxon>
        <taxon>Ixodidae</taxon>
        <taxon>Rhipicephalinae</taxon>
        <taxon>Rhipicephalus</taxon>
        <taxon>Boophilus</taxon>
    </lineage>
</organism>
<dbReference type="GO" id="GO:0005886">
    <property type="term" value="C:plasma membrane"/>
    <property type="evidence" value="ECO:0007669"/>
    <property type="project" value="UniProtKB-SubCell"/>
</dbReference>
<comment type="subcellular location">
    <subcellularLocation>
        <location evidence="1">Cell membrane</location>
        <topology evidence="1">Lipid-anchor</topology>
        <orientation evidence="1">Cytoplasmic side</orientation>
    </subcellularLocation>
</comment>
<dbReference type="AlphaFoldDB" id="A0A9J6E6I1"/>
<evidence type="ECO:0000256" key="1">
    <source>
        <dbReference type="RuleBase" id="RU364123"/>
    </source>
</evidence>
<accession>A0A9J6E6I1</accession>
<dbReference type="InterPro" id="IPR011613">
    <property type="entry name" value="GH15-like"/>
</dbReference>
<comment type="function">
    <text evidence="1">Phosphorylase b kinase catalyzes the phosphorylation of serine in certain substrates, including troponin I.</text>
</comment>
<dbReference type="GO" id="GO:0005964">
    <property type="term" value="C:phosphorylase kinase complex"/>
    <property type="evidence" value="ECO:0007669"/>
    <property type="project" value="TreeGrafter"/>
</dbReference>
<dbReference type="GO" id="GO:0005977">
    <property type="term" value="P:glycogen metabolic process"/>
    <property type="evidence" value="ECO:0007669"/>
    <property type="project" value="UniProtKB-KW"/>
</dbReference>
<sequence>MMSRRSSSEGVSAHLRAVSELRLDQVTDIELLTTLQETDSMEEQGDILHYLSVHKGFNWDTGLGRPNSVITVRTLFENFYERACKEHRWGLVRHFAGALGKRVEDLAKCVTDLLVCQKQVTVGIPPHGEQLITRPLSNKELRDIISDAYRGDQSMAMLTQELIAYLATFIQTDPHLFHEMLRLRVGLIMEVMEFELSRAMGSKDQDNFELLFNLSP</sequence>
<feature type="domain" description="GH15-like" evidence="2">
    <location>
        <begin position="67"/>
        <end position="186"/>
    </location>
</feature>
<name>A0A9J6E6I1_RHIMP</name>
<keyword evidence="1" id="KW-0321">Glycogen metabolism</keyword>
<proteinExistence type="inferred from homology"/>
<evidence type="ECO:0000313" key="4">
    <source>
        <dbReference type="Proteomes" id="UP000821866"/>
    </source>
</evidence>
<dbReference type="GO" id="GO:0005516">
    <property type="term" value="F:calmodulin binding"/>
    <property type="evidence" value="ECO:0007669"/>
    <property type="project" value="UniProtKB-KW"/>
</dbReference>
<protein>
    <recommendedName>
        <fullName evidence="1">Phosphorylase b kinase regulatory subunit</fullName>
    </recommendedName>
</protein>
<evidence type="ECO:0000313" key="3">
    <source>
        <dbReference type="EMBL" id="KAH8030079.1"/>
    </source>
</evidence>